<dbReference type="InterPro" id="IPR047099">
    <property type="entry name" value="Nop5_N_sf"/>
</dbReference>
<dbReference type="InterPro" id="IPR029012">
    <property type="entry name" value="Helix_hairpin_bin_sf"/>
</dbReference>
<dbReference type="EMBL" id="KF901285">
    <property type="protein sequence ID" value="AIF25217.1"/>
    <property type="molecule type" value="Genomic_DNA"/>
</dbReference>
<dbReference type="PANTHER" id="PTHR10894:SF0">
    <property type="entry name" value="NUCLEOLAR PROTEIN 56"/>
    <property type="match status" value="1"/>
</dbReference>
<dbReference type="Pfam" id="PF01798">
    <property type="entry name" value="Nop"/>
    <property type="match status" value="1"/>
</dbReference>
<dbReference type="Gene3D" id="3.30.420.220">
    <property type="match status" value="1"/>
</dbReference>
<dbReference type="GO" id="GO:0031428">
    <property type="term" value="C:box C/D methylation guide snoRNP complex"/>
    <property type="evidence" value="ECO:0007669"/>
    <property type="project" value="InterPro"/>
</dbReference>
<dbReference type="SUPFAM" id="SSF89124">
    <property type="entry name" value="Nop domain"/>
    <property type="match status" value="1"/>
</dbReference>
<dbReference type="AlphaFoldDB" id="A0A075IE55"/>
<dbReference type="InterPro" id="IPR042239">
    <property type="entry name" value="Nop_C"/>
</dbReference>
<name>A0A075IE55_9ARCH</name>
<evidence type="ECO:0000256" key="1">
    <source>
        <dbReference type="ARBA" id="ARBA00009211"/>
    </source>
</evidence>
<organism evidence="3">
    <name type="scientific">uncultured marine thaumarchaeote SAT1000_48_C08</name>
    <dbReference type="NCBI Taxonomy" id="1456415"/>
    <lineage>
        <taxon>Archaea</taxon>
        <taxon>Nitrososphaerota</taxon>
        <taxon>environmental samples</taxon>
    </lineage>
</organism>
<protein>
    <submittedName>
        <fullName evidence="3">Ribosomal biogenesis protein (NOP56)</fullName>
    </submittedName>
</protein>
<dbReference type="Gene3D" id="1.10.150.460">
    <property type="match status" value="1"/>
</dbReference>
<dbReference type="InterPro" id="IPR045056">
    <property type="entry name" value="Nop56/Nop58"/>
</dbReference>
<sequence length="405" mass="45594">MSYFVMYSVILTELGIAVFDEQKCLKAFPFENPAEDFVFVKKGKSRLSDLGKFLINFETIYVNDRAMLDILKKKSIEAQLMDSQETDKIQSTKTKILVDSGFAEDENDAMEKLREFAIQLSSSKVSEVSESPDLHIIQAINTLDETDKIINSISSRLREWYGLHFPELDNLIDSINGYSQIVLSGKRENMSKKDFEKAGFPESKVEMLSLVKEKSRGGKITDKNLAIVQTLANQILELFDLRNSIEEHVNEQMNEQAPNISAILGTAVGARILARAGSLKRLSCMPASTIQVLGAEKALFRSLKTGSNPPKHGILFQHATVHAAPRWQRGKMARTIAAKAAIASRVDMYGGGLNQTLLDKLNIRVKEIEEKNKEPPVKKELKFEPIVKRKKSGRFVKRKRNNFGR</sequence>
<dbReference type="Gene3D" id="1.10.287.660">
    <property type="entry name" value="Helix hairpin bin"/>
    <property type="match status" value="1"/>
</dbReference>
<dbReference type="PROSITE" id="PS51358">
    <property type="entry name" value="NOP"/>
    <property type="match status" value="1"/>
</dbReference>
<accession>A0A075IE55</accession>
<gene>
    <name evidence="3" type="primary">NOP56</name>
</gene>
<evidence type="ECO:0000259" key="2">
    <source>
        <dbReference type="PROSITE" id="PS51358"/>
    </source>
</evidence>
<dbReference type="InterPro" id="IPR036070">
    <property type="entry name" value="Nop_dom_sf"/>
</dbReference>
<proteinExistence type="inferred from homology"/>
<dbReference type="InterPro" id="IPR002687">
    <property type="entry name" value="Nop_dom"/>
</dbReference>
<reference evidence="3" key="1">
    <citation type="journal article" date="2014" name="Genome Biol. Evol.">
        <title>Pangenome evidence for extensive interdomain horizontal transfer affecting lineage core and shell genes in uncultured planktonic thaumarchaeota and euryarchaeota.</title>
        <authorList>
            <person name="Deschamps P."/>
            <person name="Zivanovic Y."/>
            <person name="Moreira D."/>
            <person name="Rodriguez-Valera F."/>
            <person name="Lopez-Garcia P."/>
        </authorList>
    </citation>
    <scope>NUCLEOTIDE SEQUENCE</scope>
</reference>
<comment type="similarity">
    <text evidence="1">Belongs to the NOP5/NOP56 family.</text>
</comment>
<dbReference type="SMART" id="SM00931">
    <property type="entry name" value="NOSIC"/>
    <property type="match status" value="1"/>
</dbReference>
<evidence type="ECO:0000313" key="3">
    <source>
        <dbReference type="EMBL" id="AIF25217.1"/>
    </source>
</evidence>
<feature type="domain" description="Nop" evidence="2">
    <location>
        <begin position="256"/>
        <end position="370"/>
    </location>
</feature>
<dbReference type="InterPro" id="IPR012976">
    <property type="entry name" value="NOSIC"/>
</dbReference>
<dbReference type="Gene3D" id="1.10.246.90">
    <property type="entry name" value="Nop domain"/>
    <property type="match status" value="1"/>
</dbReference>
<dbReference type="GO" id="GO:0030515">
    <property type="term" value="F:snoRNA binding"/>
    <property type="evidence" value="ECO:0007669"/>
    <property type="project" value="InterPro"/>
</dbReference>
<dbReference type="PANTHER" id="PTHR10894">
    <property type="entry name" value="NUCLEOLAR PROTEIN 5 NUCLEOLAR PROTEIN NOP5 NOP58"/>
    <property type="match status" value="1"/>
</dbReference>